<keyword evidence="3 6" id="KW-0812">Transmembrane</keyword>
<dbReference type="InterPro" id="IPR054319">
    <property type="entry name" value="PspC-rel_ToastRack"/>
</dbReference>
<dbReference type="Pfam" id="PF22744">
    <property type="entry name" value="Toast-rack_PspC-Cterm"/>
    <property type="match status" value="1"/>
</dbReference>
<protein>
    <submittedName>
        <fullName evidence="10">PspC domain-containing protein</fullName>
    </submittedName>
</protein>
<dbReference type="Pfam" id="PF04024">
    <property type="entry name" value="PspC"/>
    <property type="match status" value="2"/>
</dbReference>
<feature type="domain" description="PspC-related transmembrane region" evidence="8">
    <location>
        <begin position="314"/>
        <end position="452"/>
    </location>
</feature>
<accession>A0ABT8C3G9</accession>
<comment type="caution">
    <text evidence="10">The sequence shown here is derived from an EMBL/GenBank/DDBJ whole genome shotgun (WGS) entry which is preliminary data.</text>
</comment>
<gene>
    <name evidence="10" type="ORF">QWZ15_01940</name>
</gene>
<evidence type="ECO:0000256" key="2">
    <source>
        <dbReference type="ARBA" id="ARBA00022475"/>
    </source>
</evidence>
<evidence type="ECO:0000313" key="11">
    <source>
        <dbReference type="Proteomes" id="UP001236663"/>
    </source>
</evidence>
<evidence type="ECO:0000256" key="3">
    <source>
        <dbReference type="ARBA" id="ARBA00022692"/>
    </source>
</evidence>
<feature type="domain" description="Phage shock protein PspC N-terminal" evidence="7">
    <location>
        <begin position="210"/>
        <end position="266"/>
    </location>
</feature>
<evidence type="ECO:0000256" key="6">
    <source>
        <dbReference type="SAM" id="Phobius"/>
    </source>
</evidence>
<reference evidence="11" key="1">
    <citation type="journal article" date="2019" name="Int. J. Syst. Evol. Microbiol.">
        <title>The Global Catalogue of Microorganisms (GCM) 10K type strain sequencing project: providing services to taxonomists for standard genome sequencing and annotation.</title>
        <authorList>
            <consortium name="The Broad Institute Genomics Platform"/>
            <consortium name="The Broad Institute Genome Sequencing Center for Infectious Disease"/>
            <person name="Wu L."/>
            <person name="Ma J."/>
        </authorList>
    </citation>
    <scope>NUCLEOTIDE SEQUENCE [LARGE SCALE GENOMIC DNA]</scope>
    <source>
        <strain evidence="11">CECT 7706</strain>
    </source>
</reference>
<sequence length="631" mass="71210">MKKTISINISGILFHIEEDGYTSLKSYLDAINQHFSLYADNQEIITDIENRIAEIFLSNLKNNKQVITAENVSNLIEKMGTIADFKAVSVDLEEEKSVDEENDFYKYITPPDQKSGKGYKKLTRLAHSKILGGVCAGFANYLSIDPLWTRLITILLLFSGGLSFHSFPFPFYSDGFGLHMALGWWTLIAYILLWVILPVSYEKPEDKNIKKLYRNPDDRVLGGVGSGLAAYFNLDVIWMRLAFVGLIFAGGSGFVLYLILWIITPMAKSITERIEMKGGAITLSNIETTIQQNLSAENRQEESATRKLVLAPFRFLGMIINGIGKALGPFGRFMLEVVRVIFGLIIFFIGMFVLITPLVFLGIYTEILTNEGWVYALDGFPVDSLAELVPFWLAIAASIIVLIPGIVLVLLGISVLIKRNLIDGRFGLVIFGIWVLSILVCAFQVPKIIGQFNSEAVHTLDQTLEVSEGSLVLRGEESILDSEDWGQVRIQLRGHERDEIILDQRFSSKGSSYEDALQNATSVSYELRQTDSLFVFGKMLTFPNTAKFRMQQLEQTLYLPYNKPFIIDRSLLPILKNTLSRDGYKSRDISDNHYWVFNEGGLLCLNCINDHKQSPADSISRSEFQDRYFMK</sequence>
<feature type="transmembrane region" description="Helical" evidence="6">
    <location>
        <begin position="340"/>
        <end position="364"/>
    </location>
</feature>
<feature type="transmembrane region" description="Helical" evidence="6">
    <location>
        <begin position="176"/>
        <end position="199"/>
    </location>
</feature>
<evidence type="ECO:0000256" key="1">
    <source>
        <dbReference type="ARBA" id="ARBA00004162"/>
    </source>
</evidence>
<dbReference type="EMBL" id="JAUFQS010000003">
    <property type="protein sequence ID" value="MDN3686577.1"/>
    <property type="molecule type" value="Genomic_DNA"/>
</dbReference>
<keyword evidence="4 6" id="KW-1133">Transmembrane helix</keyword>
<feature type="transmembrane region" description="Helical" evidence="6">
    <location>
        <begin position="426"/>
        <end position="445"/>
    </location>
</feature>
<keyword evidence="2" id="KW-1003">Cell membrane</keyword>
<dbReference type="InterPro" id="IPR054321">
    <property type="entry name" value="PspC-rel_TM"/>
</dbReference>
<evidence type="ECO:0000313" key="10">
    <source>
        <dbReference type="EMBL" id="MDN3686577.1"/>
    </source>
</evidence>
<feature type="transmembrane region" description="Helical" evidence="6">
    <location>
        <begin position="391"/>
        <end position="417"/>
    </location>
</feature>
<evidence type="ECO:0000256" key="5">
    <source>
        <dbReference type="ARBA" id="ARBA00023136"/>
    </source>
</evidence>
<feature type="domain" description="PspC-related ToastRack" evidence="9">
    <location>
        <begin position="487"/>
        <end position="609"/>
    </location>
</feature>
<dbReference type="PANTHER" id="PTHR33885:SF3">
    <property type="entry name" value="PHAGE SHOCK PROTEIN C"/>
    <property type="match status" value="1"/>
</dbReference>
<dbReference type="PANTHER" id="PTHR33885">
    <property type="entry name" value="PHAGE SHOCK PROTEIN C"/>
    <property type="match status" value="1"/>
</dbReference>
<name>A0ABT8C3G9_9BACT</name>
<dbReference type="Proteomes" id="UP001236663">
    <property type="component" value="Unassembled WGS sequence"/>
</dbReference>
<feature type="domain" description="Phage shock protein PspC N-terminal" evidence="7">
    <location>
        <begin position="120"/>
        <end position="199"/>
    </location>
</feature>
<feature type="transmembrane region" description="Helical" evidence="6">
    <location>
        <begin position="244"/>
        <end position="263"/>
    </location>
</feature>
<evidence type="ECO:0000259" key="9">
    <source>
        <dbReference type="Pfam" id="PF22744"/>
    </source>
</evidence>
<organism evidence="10 11">
    <name type="scientific">Cyclobacterium jeungdonense</name>
    <dbReference type="NCBI Taxonomy" id="708087"/>
    <lineage>
        <taxon>Bacteria</taxon>
        <taxon>Pseudomonadati</taxon>
        <taxon>Bacteroidota</taxon>
        <taxon>Cytophagia</taxon>
        <taxon>Cytophagales</taxon>
        <taxon>Cyclobacteriaceae</taxon>
        <taxon>Cyclobacterium</taxon>
    </lineage>
</organism>
<dbReference type="RefSeq" id="WP_163384733.1">
    <property type="nucleotide sequence ID" value="NZ_JAUFQS010000003.1"/>
</dbReference>
<dbReference type="Pfam" id="PF22571">
    <property type="entry name" value="LiaI-LiaF-TM_PspC"/>
    <property type="match status" value="1"/>
</dbReference>
<comment type="subcellular location">
    <subcellularLocation>
        <location evidence="1">Cell membrane</location>
        <topology evidence="1">Single-pass membrane protein</topology>
    </subcellularLocation>
</comment>
<keyword evidence="11" id="KW-1185">Reference proteome</keyword>
<dbReference type="InterPro" id="IPR052027">
    <property type="entry name" value="PspC"/>
</dbReference>
<evidence type="ECO:0000259" key="8">
    <source>
        <dbReference type="Pfam" id="PF22571"/>
    </source>
</evidence>
<evidence type="ECO:0000259" key="7">
    <source>
        <dbReference type="Pfam" id="PF04024"/>
    </source>
</evidence>
<evidence type="ECO:0000256" key="4">
    <source>
        <dbReference type="ARBA" id="ARBA00022989"/>
    </source>
</evidence>
<dbReference type="InterPro" id="IPR007168">
    <property type="entry name" value="Phageshock_PspC_N"/>
</dbReference>
<feature type="transmembrane region" description="Helical" evidence="6">
    <location>
        <begin position="147"/>
        <end position="164"/>
    </location>
</feature>
<proteinExistence type="predicted"/>
<keyword evidence="5 6" id="KW-0472">Membrane</keyword>